<dbReference type="AlphaFoldDB" id="A0A915A3U6"/>
<dbReference type="WBParaSite" id="PgE399_g001_t04">
    <property type="protein sequence ID" value="PgE399_g001_t04"/>
    <property type="gene ID" value="PgE399_g001"/>
</dbReference>
<organism evidence="1 2">
    <name type="scientific">Parascaris univalens</name>
    <name type="common">Nematode worm</name>
    <dbReference type="NCBI Taxonomy" id="6257"/>
    <lineage>
        <taxon>Eukaryota</taxon>
        <taxon>Metazoa</taxon>
        <taxon>Ecdysozoa</taxon>
        <taxon>Nematoda</taxon>
        <taxon>Chromadorea</taxon>
        <taxon>Rhabditida</taxon>
        <taxon>Spirurina</taxon>
        <taxon>Ascaridomorpha</taxon>
        <taxon>Ascaridoidea</taxon>
        <taxon>Ascarididae</taxon>
        <taxon>Parascaris</taxon>
    </lineage>
</organism>
<proteinExistence type="predicted"/>
<dbReference type="Proteomes" id="UP000887569">
    <property type="component" value="Unplaced"/>
</dbReference>
<reference evidence="2" key="1">
    <citation type="submission" date="2022-11" db="UniProtKB">
        <authorList>
            <consortium name="WormBaseParasite"/>
        </authorList>
    </citation>
    <scope>IDENTIFICATION</scope>
</reference>
<keyword evidence="1" id="KW-1185">Reference proteome</keyword>
<evidence type="ECO:0000313" key="1">
    <source>
        <dbReference type="Proteomes" id="UP000887569"/>
    </source>
</evidence>
<sequence>MPGRCPQLFISVKTVLLKAPIFITVTTNTSTNTTIDICIGRYADTAINAGFYHSDLINGSRNCAFDDGRHEINSCKRSGRPTRAISRWS</sequence>
<evidence type="ECO:0000313" key="2">
    <source>
        <dbReference type="WBParaSite" id="PgE399_g001_t04"/>
    </source>
</evidence>
<accession>A0A915A3U6</accession>
<name>A0A915A3U6_PARUN</name>
<protein>
    <submittedName>
        <fullName evidence="2">Ubiquitin-like domain-containing protein</fullName>
    </submittedName>
</protein>